<feature type="domain" description="NlpC/P60" evidence="5">
    <location>
        <begin position="44"/>
        <end position="164"/>
    </location>
</feature>
<evidence type="ECO:0000256" key="4">
    <source>
        <dbReference type="ARBA" id="ARBA00022807"/>
    </source>
</evidence>
<accession>A0ABP7WYH1</accession>
<keyword evidence="2" id="KW-0645">Protease</keyword>
<protein>
    <recommendedName>
        <fullName evidence="5">NlpC/P60 domain-containing protein</fullName>
    </recommendedName>
</protein>
<dbReference type="RefSeq" id="WP_344957345.1">
    <property type="nucleotide sequence ID" value="NZ_BAAAZG010000059.1"/>
</dbReference>
<reference evidence="7" key="1">
    <citation type="journal article" date="2019" name="Int. J. Syst. Evol. Microbiol.">
        <title>The Global Catalogue of Microorganisms (GCM) 10K type strain sequencing project: providing services to taxonomists for standard genome sequencing and annotation.</title>
        <authorList>
            <consortium name="The Broad Institute Genomics Platform"/>
            <consortium name="The Broad Institute Genome Sequencing Center for Infectious Disease"/>
            <person name="Wu L."/>
            <person name="Ma J."/>
        </authorList>
    </citation>
    <scope>NUCLEOTIDE SEQUENCE [LARGE SCALE GENOMIC DNA]</scope>
    <source>
        <strain evidence="7">JCM 16702</strain>
    </source>
</reference>
<comment type="caution">
    <text evidence="6">The sequence shown here is derived from an EMBL/GenBank/DDBJ whole genome shotgun (WGS) entry which is preliminary data.</text>
</comment>
<dbReference type="PROSITE" id="PS51935">
    <property type="entry name" value="NLPC_P60"/>
    <property type="match status" value="1"/>
</dbReference>
<dbReference type="Gene3D" id="3.90.1720.10">
    <property type="entry name" value="endopeptidase domain like (from Nostoc punctiforme)"/>
    <property type="match status" value="1"/>
</dbReference>
<dbReference type="PANTHER" id="PTHR47053">
    <property type="entry name" value="MUREIN DD-ENDOPEPTIDASE MEPH-RELATED"/>
    <property type="match status" value="1"/>
</dbReference>
<comment type="similarity">
    <text evidence="1">Belongs to the peptidase C40 family.</text>
</comment>
<keyword evidence="7" id="KW-1185">Reference proteome</keyword>
<dbReference type="Proteomes" id="UP001500683">
    <property type="component" value="Unassembled WGS sequence"/>
</dbReference>
<keyword evidence="3" id="KW-0378">Hydrolase</keyword>
<evidence type="ECO:0000256" key="3">
    <source>
        <dbReference type="ARBA" id="ARBA00022801"/>
    </source>
</evidence>
<dbReference type="Pfam" id="PF00877">
    <property type="entry name" value="NLPC_P60"/>
    <property type="match status" value="1"/>
</dbReference>
<dbReference type="InterPro" id="IPR000064">
    <property type="entry name" value="NLP_P60_dom"/>
</dbReference>
<dbReference type="InterPro" id="IPR038765">
    <property type="entry name" value="Papain-like_cys_pep_sf"/>
</dbReference>
<evidence type="ECO:0000256" key="1">
    <source>
        <dbReference type="ARBA" id="ARBA00007074"/>
    </source>
</evidence>
<name>A0ABP7WYH1_9ACTN</name>
<sequence>MRAAEPEAAPRTTSQQGAQAITVAPETATLVSAKISASRKAKQKKRAAAAVKYAYKQIGDPYRYGGTGPKSWDCSGLAGGAWRKGAGVKLPRTTQQIYRAVKYKVSWKGAVKGDLLFFYSGKSHMGIYVGKGYMIHAPSSGKRVKKIKLTGYYKRNFSGAVRPGY</sequence>
<evidence type="ECO:0000259" key="5">
    <source>
        <dbReference type="PROSITE" id="PS51935"/>
    </source>
</evidence>
<gene>
    <name evidence="6" type="ORF">GCM10022214_76350</name>
</gene>
<evidence type="ECO:0000313" key="6">
    <source>
        <dbReference type="EMBL" id="GAA4099907.1"/>
    </source>
</evidence>
<keyword evidence="4" id="KW-0788">Thiol protease</keyword>
<dbReference type="PANTHER" id="PTHR47053:SF1">
    <property type="entry name" value="MUREIN DD-ENDOPEPTIDASE MEPH-RELATED"/>
    <property type="match status" value="1"/>
</dbReference>
<organism evidence="6 7">
    <name type="scientific">Actinomadura miaoliensis</name>
    <dbReference type="NCBI Taxonomy" id="430685"/>
    <lineage>
        <taxon>Bacteria</taxon>
        <taxon>Bacillati</taxon>
        <taxon>Actinomycetota</taxon>
        <taxon>Actinomycetes</taxon>
        <taxon>Streptosporangiales</taxon>
        <taxon>Thermomonosporaceae</taxon>
        <taxon>Actinomadura</taxon>
    </lineage>
</organism>
<proteinExistence type="inferred from homology"/>
<dbReference type="InterPro" id="IPR051202">
    <property type="entry name" value="Peptidase_C40"/>
</dbReference>
<dbReference type="EMBL" id="BAAAZG010000059">
    <property type="protein sequence ID" value="GAA4099907.1"/>
    <property type="molecule type" value="Genomic_DNA"/>
</dbReference>
<evidence type="ECO:0000313" key="7">
    <source>
        <dbReference type="Proteomes" id="UP001500683"/>
    </source>
</evidence>
<evidence type="ECO:0000256" key="2">
    <source>
        <dbReference type="ARBA" id="ARBA00022670"/>
    </source>
</evidence>
<dbReference type="SUPFAM" id="SSF54001">
    <property type="entry name" value="Cysteine proteinases"/>
    <property type="match status" value="1"/>
</dbReference>